<sequence>MWLVSATQFCSSFRPWEKSWCSVAIRSMRDAFSCRVTAGKLQLQVVESSERSNESGLEARRSGLSVNEYLQLVKLLLLGREVVEPRAALVHRHLGGVQALVERLGARLEIFHLRQDVLEHTETCMKSPVAHHVLPVLSGRVHFGPNGVHFVFGCVAADQLAVHHHGTQLRLTLISVT</sequence>
<comment type="caution">
    <text evidence="1">The sequence shown here is derived from an EMBL/GenBank/DDBJ whole genome shotgun (WGS) entry which is preliminary data.</text>
</comment>
<gene>
    <name evidence="1" type="ORF">EYF80_036486</name>
</gene>
<evidence type="ECO:0000313" key="2">
    <source>
        <dbReference type="Proteomes" id="UP000314294"/>
    </source>
</evidence>
<name>A0A4Z2GKW3_9TELE</name>
<dbReference type="AlphaFoldDB" id="A0A4Z2GKW3"/>
<accession>A0A4Z2GKW3</accession>
<evidence type="ECO:0000313" key="1">
    <source>
        <dbReference type="EMBL" id="TNN53332.1"/>
    </source>
</evidence>
<dbReference type="EMBL" id="SRLO01000519">
    <property type="protein sequence ID" value="TNN53332.1"/>
    <property type="molecule type" value="Genomic_DNA"/>
</dbReference>
<keyword evidence="2" id="KW-1185">Reference proteome</keyword>
<proteinExistence type="predicted"/>
<reference evidence="1 2" key="1">
    <citation type="submission" date="2019-03" db="EMBL/GenBank/DDBJ databases">
        <title>First draft genome of Liparis tanakae, snailfish: a comprehensive survey of snailfish specific genes.</title>
        <authorList>
            <person name="Kim W."/>
            <person name="Song I."/>
            <person name="Jeong J.-H."/>
            <person name="Kim D."/>
            <person name="Kim S."/>
            <person name="Ryu S."/>
            <person name="Song J.Y."/>
            <person name="Lee S.K."/>
        </authorList>
    </citation>
    <scope>NUCLEOTIDE SEQUENCE [LARGE SCALE GENOMIC DNA]</scope>
    <source>
        <tissue evidence="1">Muscle</tissue>
    </source>
</reference>
<dbReference type="Proteomes" id="UP000314294">
    <property type="component" value="Unassembled WGS sequence"/>
</dbReference>
<protein>
    <submittedName>
        <fullName evidence="1">Uncharacterized protein</fullName>
    </submittedName>
</protein>
<organism evidence="1 2">
    <name type="scientific">Liparis tanakae</name>
    <name type="common">Tanaka's snailfish</name>
    <dbReference type="NCBI Taxonomy" id="230148"/>
    <lineage>
        <taxon>Eukaryota</taxon>
        <taxon>Metazoa</taxon>
        <taxon>Chordata</taxon>
        <taxon>Craniata</taxon>
        <taxon>Vertebrata</taxon>
        <taxon>Euteleostomi</taxon>
        <taxon>Actinopterygii</taxon>
        <taxon>Neopterygii</taxon>
        <taxon>Teleostei</taxon>
        <taxon>Neoteleostei</taxon>
        <taxon>Acanthomorphata</taxon>
        <taxon>Eupercaria</taxon>
        <taxon>Perciformes</taxon>
        <taxon>Cottioidei</taxon>
        <taxon>Cottales</taxon>
        <taxon>Liparidae</taxon>
        <taxon>Liparis</taxon>
    </lineage>
</organism>